<evidence type="ECO:0000256" key="5">
    <source>
        <dbReference type="ARBA" id="ARBA00022927"/>
    </source>
</evidence>
<sequence>MEPMSLGSPAGSPPSSSVSSPFLPAYLMGESMPSAISRVKPSSPTKQLKHVSFGNTPTVSPPKLIHGSVESERRSLRSSMSMEKSSGPPIKCLFDTLDESFASPKSARSSERSYYDMNSSIISGQVTQEKPLLSQSDTWVTVFGFPPSATAFIASQFANCGLIVDKRVPPKGNWMHLRFQTPHEAHKALSYNGKIFSGSIMLGVAPCQEQDILQDSQVKENVMEGSFTSRNTSVLSSPVFHPNVLSQSNSSNLSYLGTPVRIGNARPLSQTYRPGQSENEVLNQSNTPQKSTSMVTKAMEYVFGW</sequence>
<comment type="similarity">
    <text evidence="2 9">Belongs to the Nup35 family.</text>
</comment>
<organism evidence="12 13">
    <name type="scientific">Gryllus longicercus</name>
    <dbReference type="NCBI Taxonomy" id="2509291"/>
    <lineage>
        <taxon>Eukaryota</taxon>
        <taxon>Metazoa</taxon>
        <taxon>Ecdysozoa</taxon>
        <taxon>Arthropoda</taxon>
        <taxon>Hexapoda</taxon>
        <taxon>Insecta</taxon>
        <taxon>Pterygota</taxon>
        <taxon>Neoptera</taxon>
        <taxon>Polyneoptera</taxon>
        <taxon>Orthoptera</taxon>
        <taxon>Ensifera</taxon>
        <taxon>Gryllidea</taxon>
        <taxon>Grylloidea</taxon>
        <taxon>Gryllidae</taxon>
        <taxon>Gryllinae</taxon>
        <taxon>Gryllus</taxon>
    </lineage>
</organism>
<keyword evidence="7 9" id="KW-0906">Nuclear pore complex</keyword>
<feature type="region of interest" description="Disordered" evidence="10">
    <location>
        <begin position="1"/>
        <end position="23"/>
    </location>
</feature>
<evidence type="ECO:0000256" key="8">
    <source>
        <dbReference type="ARBA" id="ARBA00023242"/>
    </source>
</evidence>
<evidence type="ECO:0000256" key="4">
    <source>
        <dbReference type="ARBA" id="ARBA00022816"/>
    </source>
</evidence>
<dbReference type="GO" id="GO:0005543">
    <property type="term" value="F:phospholipid binding"/>
    <property type="evidence" value="ECO:0007669"/>
    <property type="project" value="TreeGrafter"/>
</dbReference>
<evidence type="ECO:0000256" key="7">
    <source>
        <dbReference type="ARBA" id="ARBA00023132"/>
    </source>
</evidence>
<comment type="function">
    <text evidence="9">Functions as a component of the nuclear pore complex (NPC).</text>
</comment>
<evidence type="ECO:0000256" key="2">
    <source>
        <dbReference type="ARBA" id="ARBA00009454"/>
    </source>
</evidence>
<keyword evidence="4 9" id="KW-0509">mRNA transport</keyword>
<dbReference type="GO" id="GO:0051028">
    <property type="term" value="P:mRNA transport"/>
    <property type="evidence" value="ECO:0007669"/>
    <property type="project" value="UniProtKB-UniRule"/>
</dbReference>
<dbReference type="GO" id="GO:0006607">
    <property type="term" value="P:NLS-bearing protein import into nucleus"/>
    <property type="evidence" value="ECO:0007669"/>
    <property type="project" value="TreeGrafter"/>
</dbReference>
<dbReference type="GO" id="GO:0031965">
    <property type="term" value="C:nuclear membrane"/>
    <property type="evidence" value="ECO:0007669"/>
    <property type="project" value="InterPro"/>
</dbReference>
<dbReference type="Gene3D" id="3.30.70.330">
    <property type="match status" value="1"/>
</dbReference>
<dbReference type="InterPro" id="IPR007846">
    <property type="entry name" value="RRM_NUP35_dom"/>
</dbReference>
<keyword evidence="3 9" id="KW-0813">Transport</keyword>
<comment type="caution">
    <text evidence="12">The sequence shown here is derived from an EMBL/GenBank/DDBJ whole genome shotgun (WGS) entry which is preliminary data.</text>
</comment>
<comment type="subcellular location">
    <subcellularLocation>
        <location evidence="1 9">Nucleus</location>
        <location evidence="1 9">Nuclear pore complex</location>
    </subcellularLocation>
</comment>
<dbReference type="FunFam" id="3.30.70.330:FF:000095">
    <property type="entry name" value="Putative Nucleoporin NUP53"/>
    <property type="match status" value="1"/>
</dbReference>
<dbReference type="Pfam" id="PF05172">
    <property type="entry name" value="RRM_Nup35"/>
    <property type="match status" value="1"/>
</dbReference>
<dbReference type="InterPro" id="IPR012677">
    <property type="entry name" value="Nucleotide-bd_a/b_plait_sf"/>
</dbReference>
<dbReference type="PROSITE" id="PS51472">
    <property type="entry name" value="RRM_NUP35"/>
    <property type="match status" value="1"/>
</dbReference>
<dbReference type="AlphaFoldDB" id="A0AAN9V3A7"/>
<dbReference type="InterPro" id="IPR035979">
    <property type="entry name" value="RBD_domain_sf"/>
</dbReference>
<dbReference type="Proteomes" id="UP001378592">
    <property type="component" value="Unassembled WGS sequence"/>
</dbReference>
<reference evidence="12 13" key="1">
    <citation type="submission" date="2024-03" db="EMBL/GenBank/DDBJ databases">
        <title>The genome assembly and annotation of the cricket Gryllus longicercus Weissman &amp; Gray.</title>
        <authorList>
            <person name="Szrajer S."/>
            <person name="Gray D."/>
            <person name="Ylla G."/>
        </authorList>
    </citation>
    <scope>NUCLEOTIDE SEQUENCE [LARGE SCALE GENOMIC DNA]</scope>
    <source>
        <strain evidence="12">DAG 2021-001</strain>
        <tissue evidence="12">Whole body minus gut</tissue>
    </source>
</reference>
<accession>A0AAN9V3A7</accession>
<dbReference type="InterPro" id="IPR017389">
    <property type="entry name" value="Nucleoporin_NUP53"/>
</dbReference>
<feature type="region of interest" description="Disordered" evidence="10">
    <location>
        <begin position="35"/>
        <end position="69"/>
    </location>
</feature>
<dbReference type="GO" id="GO:0003676">
    <property type="term" value="F:nucleic acid binding"/>
    <property type="evidence" value="ECO:0007669"/>
    <property type="project" value="InterPro"/>
</dbReference>
<dbReference type="GO" id="GO:0006999">
    <property type="term" value="P:nuclear pore organization"/>
    <property type="evidence" value="ECO:0007669"/>
    <property type="project" value="TreeGrafter"/>
</dbReference>
<dbReference type="GO" id="GO:0017056">
    <property type="term" value="F:structural constituent of nuclear pore"/>
    <property type="evidence" value="ECO:0007669"/>
    <property type="project" value="InterPro"/>
</dbReference>
<dbReference type="PANTHER" id="PTHR21527">
    <property type="entry name" value="NUCLEOPORIN NUP35"/>
    <property type="match status" value="1"/>
</dbReference>
<keyword evidence="13" id="KW-1185">Reference proteome</keyword>
<dbReference type="GO" id="GO:0044613">
    <property type="term" value="C:nuclear pore central transport channel"/>
    <property type="evidence" value="ECO:0007669"/>
    <property type="project" value="TreeGrafter"/>
</dbReference>
<evidence type="ECO:0000256" key="9">
    <source>
        <dbReference type="PIRNR" id="PIRNR038119"/>
    </source>
</evidence>
<feature type="domain" description="RRM Nup35-type" evidence="11">
    <location>
        <begin position="134"/>
        <end position="214"/>
    </location>
</feature>
<dbReference type="PIRSF" id="PIRSF038119">
    <property type="entry name" value="Nucleoporin_NUP53"/>
    <property type="match status" value="1"/>
</dbReference>
<proteinExistence type="inferred from homology"/>
<keyword evidence="6 9" id="KW-0811">Translocation</keyword>
<protein>
    <recommendedName>
        <fullName evidence="9">Nucleoporin NUP53</fullName>
    </recommendedName>
</protein>
<evidence type="ECO:0000259" key="11">
    <source>
        <dbReference type="PROSITE" id="PS51472"/>
    </source>
</evidence>
<evidence type="ECO:0000256" key="6">
    <source>
        <dbReference type="ARBA" id="ARBA00023010"/>
    </source>
</evidence>
<evidence type="ECO:0000256" key="3">
    <source>
        <dbReference type="ARBA" id="ARBA00022448"/>
    </source>
</evidence>
<evidence type="ECO:0000256" key="1">
    <source>
        <dbReference type="ARBA" id="ARBA00004567"/>
    </source>
</evidence>
<evidence type="ECO:0000256" key="10">
    <source>
        <dbReference type="SAM" id="MobiDB-lite"/>
    </source>
</evidence>
<dbReference type="CDD" id="cd12441">
    <property type="entry name" value="RRM_Nup53_like"/>
    <property type="match status" value="1"/>
</dbReference>
<dbReference type="EMBL" id="JAZDUA010001026">
    <property type="protein sequence ID" value="KAK7788564.1"/>
    <property type="molecule type" value="Genomic_DNA"/>
</dbReference>
<evidence type="ECO:0000313" key="12">
    <source>
        <dbReference type="EMBL" id="KAK7788564.1"/>
    </source>
</evidence>
<gene>
    <name evidence="12" type="ORF">R5R35_000154</name>
</gene>
<dbReference type="GO" id="GO:0044615">
    <property type="term" value="C:nuclear pore nuclear basket"/>
    <property type="evidence" value="ECO:0007669"/>
    <property type="project" value="TreeGrafter"/>
</dbReference>
<dbReference type="SUPFAM" id="SSF54928">
    <property type="entry name" value="RNA-binding domain, RBD"/>
    <property type="match status" value="1"/>
</dbReference>
<dbReference type="PANTHER" id="PTHR21527:SF6">
    <property type="entry name" value="NUCLEOPORIN NUP35"/>
    <property type="match status" value="1"/>
</dbReference>
<feature type="region of interest" description="Disordered" evidence="10">
    <location>
        <begin position="268"/>
        <end position="293"/>
    </location>
</feature>
<keyword evidence="8 9" id="KW-0539">Nucleus</keyword>
<keyword evidence="5 9" id="KW-0653">Protein transport</keyword>
<evidence type="ECO:0000313" key="13">
    <source>
        <dbReference type="Proteomes" id="UP001378592"/>
    </source>
</evidence>
<name>A0AAN9V3A7_9ORTH</name>